<dbReference type="AlphaFoldDB" id="A0A4Q7YJJ6"/>
<sequence>MNLALNAPQALASRDKGDLFEWCGHGGVHLYGERWGRGGNGPVLFLHGGGQTRHAWAGAAQRIAQRGYEAMSIDTRGHGDSDWAPDSDYSVDTLVTDLTALPEQDGRAPVLVGASMGGITALIGVGEGRLACRALVLVDIAPRIEPEGVARIVAFMRGYPDGFESLETARAAVAAYNPQRQQAGDGSGLRKNLRLCSDGRYRWHWDPRLLEHPERADPAMMTQQQERRIAAARRIQVPTLLVRGTQSDIVSEEGVRELRELIPHAEIVEIAQAGHMVAGDRNDIFSDAILAFIDQH</sequence>
<gene>
    <name evidence="2" type="ORF">EV700_3263</name>
</gene>
<evidence type="ECO:0000313" key="2">
    <source>
        <dbReference type="EMBL" id="RZU36791.1"/>
    </source>
</evidence>
<dbReference type="InterPro" id="IPR050228">
    <property type="entry name" value="Carboxylesterase_BioH"/>
</dbReference>
<dbReference type="Proteomes" id="UP000292423">
    <property type="component" value="Unassembled WGS sequence"/>
</dbReference>
<dbReference type="PANTHER" id="PTHR43194">
    <property type="entry name" value="HYDROLASE ALPHA/BETA FOLD FAMILY"/>
    <property type="match status" value="1"/>
</dbReference>
<organism evidence="2 3">
    <name type="scientific">Fluviicoccus keumensis</name>
    <dbReference type="NCBI Taxonomy" id="1435465"/>
    <lineage>
        <taxon>Bacteria</taxon>
        <taxon>Pseudomonadati</taxon>
        <taxon>Pseudomonadota</taxon>
        <taxon>Gammaproteobacteria</taxon>
        <taxon>Moraxellales</taxon>
        <taxon>Moraxellaceae</taxon>
        <taxon>Fluviicoccus</taxon>
    </lineage>
</organism>
<dbReference type="Pfam" id="PF00561">
    <property type="entry name" value="Abhydrolase_1"/>
    <property type="match status" value="1"/>
</dbReference>
<keyword evidence="3" id="KW-1185">Reference proteome</keyword>
<feature type="domain" description="AB hydrolase-1" evidence="1">
    <location>
        <begin position="42"/>
        <end position="277"/>
    </location>
</feature>
<dbReference type="EMBL" id="SHKX01000017">
    <property type="protein sequence ID" value="RZU36791.1"/>
    <property type="molecule type" value="Genomic_DNA"/>
</dbReference>
<dbReference type="RefSeq" id="WP_207224709.1">
    <property type="nucleotide sequence ID" value="NZ_SHKX01000017.1"/>
</dbReference>
<comment type="caution">
    <text evidence="2">The sequence shown here is derived from an EMBL/GenBank/DDBJ whole genome shotgun (WGS) entry which is preliminary data.</text>
</comment>
<evidence type="ECO:0000259" key="1">
    <source>
        <dbReference type="Pfam" id="PF00561"/>
    </source>
</evidence>
<reference evidence="2 3" key="1">
    <citation type="submission" date="2019-02" db="EMBL/GenBank/DDBJ databases">
        <title>Genomic Encyclopedia of Type Strains, Phase IV (KMG-IV): sequencing the most valuable type-strain genomes for metagenomic binning, comparative biology and taxonomic classification.</title>
        <authorList>
            <person name="Goeker M."/>
        </authorList>
    </citation>
    <scope>NUCLEOTIDE SEQUENCE [LARGE SCALE GENOMIC DNA]</scope>
    <source>
        <strain evidence="2 3">DSM 105135</strain>
    </source>
</reference>
<dbReference type="InterPro" id="IPR000073">
    <property type="entry name" value="AB_hydrolase_1"/>
</dbReference>
<dbReference type="InterPro" id="IPR029058">
    <property type="entry name" value="AB_hydrolase_fold"/>
</dbReference>
<accession>A0A4Q7YJJ6</accession>
<name>A0A4Q7YJJ6_9GAMM</name>
<dbReference type="SUPFAM" id="SSF53474">
    <property type="entry name" value="alpha/beta-Hydrolases"/>
    <property type="match status" value="1"/>
</dbReference>
<evidence type="ECO:0000313" key="3">
    <source>
        <dbReference type="Proteomes" id="UP000292423"/>
    </source>
</evidence>
<proteinExistence type="predicted"/>
<dbReference type="Gene3D" id="3.40.50.1820">
    <property type="entry name" value="alpha/beta hydrolase"/>
    <property type="match status" value="1"/>
</dbReference>
<protein>
    <submittedName>
        <fullName evidence="2">Pimeloyl-ACP methyl ester carboxylesterase</fullName>
    </submittedName>
</protein>
<dbReference type="PANTHER" id="PTHR43194:SF2">
    <property type="entry name" value="PEROXISOMAL MEMBRANE PROTEIN LPX1"/>
    <property type="match status" value="1"/>
</dbReference>
<dbReference type="PRINTS" id="PR00111">
    <property type="entry name" value="ABHYDROLASE"/>
</dbReference>